<dbReference type="EMBL" id="LVYV01000023">
    <property type="protein sequence ID" value="KZD22116.1"/>
    <property type="molecule type" value="Genomic_DNA"/>
</dbReference>
<accession>A0A163YFY0</accession>
<dbReference type="Pfam" id="PF06568">
    <property type="entry name" value="YjiS-like"/>
    <property type="match status" value="1"/>
</dbReference>
<protein>
    <recommendedName>
        <fullName evidence="1">YjiS-like domain-containing protein</fullName>
    </recommendedName>
</protein>
<dbReference type="Proteomes" id="UP000076574">
    <property type="component" value="Unassembled WGS sequence"/>
</dbReference>
<feature type="domain" description="YjiS-like" evidence="1">
    <location>
        <begin position="22"/>
        <end position="56"/>
    </location>
</feature>
<dbReference type="AlphaFoldDB" id="A0A163YFY0"/>
<evidence type="ECO:0000313" key="3">
    <source>
        <dbReference type="Proteomes" id="UP000076574"/>
    </source>
</evidence>
<dbReference type="InterPro" id="IPR009506">
    <property type="entry name" value="YjiS-like"/>
</dbReference>
<dbReference type="OrthoDB" id="7306802at2"/>
<proteinExistence type="predicted"/>
<gene>
    <name evidence="2" type="ORF">A4A58_08570</name>
</gene>
<evidence type="ECO:0000259" key="1">
    <source>
        <dbReference type="Pfam" id="PF06568"/>
    </source>
</evidence>
<reference evidence="2 3" key="1">
    <citation type="submission" date="2016-03" db="EMBL/GenBank/DDBJ databases">
        <title>Microsymbionts genomes from the relict species Vavilovia formosa (Stev.) Fed.</title>
        <authorList>
            <person name="Kopat V."/>
            <person name="Chirak E."/>
            <person name="Kimeklis A."/>
            <person name="Andronov E."/>
        </authorList>
    </citation>
    <scope>NUCLEOTIDE SEQUENCE [LARGE SCALE GENOMIC DNA]</scope>
    <source>
        <strain evidence="2 3">Vaf07</strain>
    </source>
</reference>
<comment type="caution">
    <text evidence="2">The sequence shown here is derived from an EMBL/GenBank/DDBJ whole genome shotgun (WGS) entry which is preliminary data.</text>
</comment>
<evidence type="ECO:0000313" key="2">
    <source>
        <dbReference type="EMBL" id="KZD22116.1"/>
    </source>
</evidence>
<name>A0A163YFY0_9BRAD</name>
<sequence length="67" mass="7703">MSTCTRESMTNHHAPLSLAAIAETFDVWRERAHQRRELVHWSERDIHDAGLSVGDVMAEASKPFWRA</sequence>
<organism evidence="2 3">
    <name type="scientific">Tardiphaga robiniae</name>
    <dbReference type="NCBI Taxonomy" id="943830"/>
    <lineage>
        <taxon>Bacteria</taxon>
        <taxon>Pseudomonadati</taxon>
        <taxon>Pseudomonadota</taxon>
        <taxon>Alphaproteobacteria</taxon>
        <taxon>Hyphomicrobiales</taxon>
        <taxon>Nitrobacteraceae</taxon>
        <taxon>Tardiphaga</taxon>
    </lineage>
</organism>
<dbReference type="STRING" id="943830.A4A58_08570"/>
<keyword evidence="3" id="KW-1185">Reference proteome</keyword>